<organism evidence="1 2">
    <name type="scientific">Candidozyma auris</name>
    <name type="common">Yeast</name>
    <name type="synonym">Candida auris</name>
    <dbReference type="NCBI Taxonomy" id="498019"/>
    <lineage>
        <taxon>Eukaryota</taxon>
        <taxon>Fungi</taxon>
        <taxon>Dikarya</taxon>
        <taxon>Ascomycota</taxon>
        <taxon>Saccharomycotina</taxon>
        <taxon>Pichiomycetes</taxon>
        <taxon>Metschnikowiaceae</taxon>
        <taxon>Candidozyma</taxon>
    </lineage>
</organism>
<dbReference type="Proteomes" id="UP000037122">
    <property type="component" value="Unassembled WGS sequence"/>
</dbReference>
<protein>
    <submittedName>
        <fullName evidence="1">Uncharacterized protein</fullName>
    </submittedName>
</protein>
<dbReference type="VEuPathDB" id="FungiDB:QG37_00654"/>
<comment type="caution">
    <text evidence="1">The sequence shown here is derived from an EMBL/GenBank/DDBJ whole genome shotgun (WGS) entry which is preliminary data.</text>
</comment>
<reference evidence="2" key="1">
    <citation type="journal article" date="2015" name="BMC Genomics">
        <title>Draft genome of a commonly misdiagnosed multidrug resistant pathogen Candida auris.</title>
        <authorList>
            <person name="Chatterjee S."/>
            <person name="Alampalli S.V."/>
            <person name="Nageshan R.K."/>
            <person name="Chettiar S.T."/>
            <person name="Joshi S."/>
            <person name="Tatu U.S."/>
        </authorList>
    </citation>
    <scope>NUCLEOTIDE SEQUENCE [LARGE SCALE GENOMIC DNA]</scope>
    <source>
        <strain evidence="2">6684</strain>
    </source>
</reference>
<proteinExistence type="predicted"/>
<evidence type="ECO:0000313" key="1">
    <source>
        <dbReference type="EMBL" id="KNE02395.1"/>
    </source>
</evidence>
<evidence type="ECO:0000313" key="2">
    <source>
        <dbReference type="Proteomes" id="UP000037122"/>
    </source>
</evidence>
<dbReference type="EMBL" id="LGST01000004">
    <property type="protein sequence ID" value="KNE02395.1"/>
    <property type="molecule type" value="Genomic_DNA"/>
</dbReference>
<dbReference type="AlphaFoldDB" id="A0A0L0P824"/>
<accession>A0A0L0P824</accession>
<sequence length="36" mass="3991">MESDLMTAMVKKKVVYLKCSSEAKAAGEALLTRNSW</sequence>
<name>A0A0L0P824_CANAR</name>
<gene>
    <name evidence="1" type="ORF">QG37_00654</name>
</gene>